<protein>
    <submittedName>
        <fullName evidence="1">ATP-binding protein</fullName>
    </submittedName>
</protein>
<name>A0A7W2QLJ0_PSEPU</name>
<keyword evidence="1" id="KW-0067">ATP-binding</keyword>
<reference evidence="1 2" key="1">
    <citation type="submission" date="2020-07" db="EMBL/GenBank/DDBJ databases">
        <title>Diversity of carbapenemase encoding genes among Pseudomonas putida group clinical isolates in a tertiary Brazilian hospital.</title>
        <authorList>
            <person name="Alberto-Lei F."/>
            <person name="Nodari C.S."/>
            <person name="Streling A.P."/>
            <person name="Paulino J.T."/>
            <person name="Bessa-Neto F.O."/>
            <person name="Cayo R."/>
            <person name="Gales A.C."/>
        </authorList>
    </citation>
    <scope>NUCLEOTIDE SEQUENCE [LARGE SCALE GENOMIC DNA]</scope>
    <source>
        <strain evidence="1 2">12464</strain>
    </source>
</reference>
<proteinExistence type="predicted"/>
<dbReference type="Proteomes" id="UP000553948">
    <property type="component" value="Unassembled WGS sequence"/>
</dbReference>
<sequence length="668" mass="77405">MAKVEVKAKGIKNRLKAIKPYRAVAEYIWNGFDAGATSVDVSYEVDDLGGIKYLAVQDNGSGIPHHQVENKFKPILSSEKRDLEVQHSLVHGKNGLGRLTFFHFAQRAIWRTRYASGDKIYEYEIKVSDDDIDSYSFSSEEKVSGREVGTCVSFENIIGLSESYINDELTSYLIKDFAWLLELKKDQGFAIRINGSDIPCESLVKDLEEFTLNIADHLFYVKFVRWSKKLNRHFSRFYCSDLVGGFKYSRPTTLNNKGDEFYHSVFVVSDYFKDFSVGKEGGQIDLLSATTDQSEEFKEMIKKINSFLRSKRKPFIVDHAKKLVEEFEAKGYFPEFNSKNNWELARHEDLKETITQLYQVEPKIFSNLNPTQKVTFIRFISLIVDSGEVEDLFKILDGVVDLSSGERERFARQLQTTKMSSIVSTIELISDRYKSVAEFKKLVFDPNMYAGEVPHLQKMMEKNYWLIGEEYQLLTAAEPKFEEALRRYTYLLHGIDSKDTVNHESKNREMDLFLVRQGKKQSIVENIVLELKHPTNIRLGKKEFDQVYDYYQVIRSIDQFNGSNMDWKFYLIGNQFDSTGYIESQIKSHKSHGEPGLMFIGEYRVYAFRWSEIFTEFELKHDFLNKNLQLELERLADGRHDSADDIVAAVRTSDAPTEMIVQPHCEVV</sequence>
<dbReference type="AlphaFoldDB" id="A0A7W2QLJ0"/>
<dbReference type="SUPFAM" id="SSF55874">
    <property type="entry name" value="ATPase domain of HSP90 chaperone/DNA topoisomerase II/histidine kinase"/>
    <property type="match status" value="1"/>
</dbReference>
<organism evidence="1 2">
    <name type="scientific">Pseudomonas putida</name>
    <name type="common">Arthrobacter siderocapsulatus</name>
    <dbReference type="NCBI Taxonomy" id="303"/>
    <lineage>
        <taxon>Bacteria</taxon>
        <taxon>Pseudomonadati</taxon>
        <taxon>Pseudomonadota</taxon>
        <taxon>Gammaproteobacteria</taxon>
        <taxon>Pseudomonadales</taxon>
        <taxon>Pseudomonadaceae</taxon>
        <taxon>Pseudomonas</taxon>
    </lineage>
</organism>
<dbReference type="RefSeq" id="WP_182387723.1">
    <property type="nucleotide sequence ID" value="NZ_CP060529.1"/>
</dbReference>
<dbReference type="EMBL" id="JACGDG010000033">
    <property type="protein sequence ID" value="MBA6119095.1"/>
    <property type="molecule type" value="Genomic_DNA"/>
</dbReference>
<dbReference type="GO" id="GO:0005524">
    <property type="term" value="F:ATP binding"/>
    <property type="evidence" value="ECO:0007669"/>
    <property type="project" value="UniProtKB-KW"/>
</dbReference>
<gene>
    <name evidence="1" type="ORF">H4C47_25650</name>
</gene>
<accession>A0A7W2QLJ0</accession>
<comment type="caution">
    <text evidence="1">The sequence shown here is derived from an EMBL/GenBank/DDBJ whole genome shotgun (WGS) entry which is preliminary data.</text>
</comment>
<evidence type="ECO:0000313" key="1">
    <source>
        <dbReference type="EMBL" id="MBA6119095.1"/>
    </source>
</evidence>
<evidence type="ECO:0000313" key="2">
    <source>
        <dbReference type="Proteomes" id="UP000553948"/>
    </source>
</evidence>
<dbReference type="InterPro" id="IPR036890">
    <property type="entry name" value="HATPase_C_sf"/>
</dbReference>
<keyword evidence="1" id="KW-0547">Nucleotide-binding</keyword>
<dbReference type="Gene3D" id="3.30.565.10">
    <property type="entry name" value="Histidine kinase-like ATPase, C-terminal domain"/>
    <property type="match status" value="1"/>
</dbReference>
<dbReference type="Pfam" id="PF13589">
    <property type="entry name" value="HATPase_c_3"/>
    <property type="match status" value="1"/>
</dbReference>